<dbReference type="SUPFAM" id="SSF57783">
    <property type="entry name" value="Zinc beta-ribbon"/>
    <property type="match status" value="1"/>
</dbReference>
<evidence type="ECO:0000259" key="2">
    <source>
        <dbReference type="Pfam" id="PF13154"/>
    </source>
</evidence>
<evidence type="ECO:0000313" key="4">
    <source>
        <dbReference type="Proteomes" id="UP001290462"/>
    </source>
</evidence>
<gene>
    <name evidence="3" type="ORF">RAK27_18735</name>
</gene>
<organism evidence="3 4">
    <name type="scientific">Carnobacterium maltaromaticum</name>
    <name type="common">Carnobacterium piscicola</name>
    <dbReference type="NCBI Taxonomy" id="2751"/>
    <lineage>
        <taxon>Bacteria</taxon>
        <taxon>Bacillati</taxon>
        <taxon>Bacillota</taxon>
        <taxon>Bacilli</taxon>
        <taxon>Lactobacillales</taxon>
        <taxon>Carnobacteriaceae</taxon>
        <taxon>Carnobacterium</taxon>
    </lineage>
</organism>
<reference evidence="3" key="1">
    <citation type="submission" date="2023-08" db="EMBL/GenBank/DDBJ databases">
        <title>Genomic characterization of piscicolin 126 produced by Carnobacterium maltaromaticum CM22 strain isolated from salmon (Salmo salar).</title>
        <authorList>
            <person name="Gonzalez-Gragera E."/>
            <person name="Garcia-Lopez J.D."/>
            <person name="Teso-Perez C."/>
            <person name="Gimenez-Hernandez I."/>
            <person name="Peralta-Sanchez J.M."/>
            <person name="Valdivia E."/>
            <person name="Montalban-Lopez M."/>
            <person name="Martin-Platero A.M."/>
            <person name="Banos A."/>
            <person name="Martinez-Bueno M."/>
        </authorList>
    </citation>
    <scope>NUCLEOTIDE SEQUENCE</scope>
    <source>
        <strain evidence="3">CM22</strain>
    </source>
</reference>
<proteinExistence type="predicted"/>
<dbReference type="RefSeq" id="WP_322809842.1">
    <property type="nucleotide sequence ID" value="NZ_JAVBVO010000024.1"/>
</dbReference>
<dbReference type="AlphaFoldDB" id="A0AAW9KB42"/>
<dbReference type="InterPro" id="IPR025054">
    <property type="entry name" value="DUF3991"/>
</dbReference>
<dbReference type="Pfam" id="PF13155">
    <property type="entry name" value="Toprim_2"/>
    <property type="match status" value="1"/>
</dbReference>
<sequence length="538" mass="62420">MIKEASKVDIIDYARQHGYELNLNNKYGTGVEHDSLVINREKNTFYWYSRDFGGGSIKFAETFMDLSFQDAVRDLTGKEYQKAEYVEIPKEPFKFKHTPAWNTKKVENYLINQRKIDPEIVSSLIKTSYLKQNSYGDCVFTWNKTGRIVGADEQGTVRDEARFGNTRGTKKMIMKNSESNYGFNVTLGTPKALYFFEAPVDLLSYWSMNKELKDCRLISMNGAKEQTVVNFLNQTIAAHGVTPTDGIYLGVDNDFTGHKLMEKFRKISFQDVETKKDVKFKNLIAGDTQINKHFFDMYQDLGTKHNLDWKILAAIHKAETNMGTTNEPFEKGMGYFLGTYERNNKSKSVEIDVYDSLNKCAEAIKPFFDGENYQGFKIYKDNEGKSIDSSSKLTERVVYYFEKYSNEGYKLVDEVLKDWNDLLKDSMKNEKPTEKMENLKIESTMIPVKEVEYQHENGTYLVFVTNDKKFQAEIKNKTEVVGFFEGDSPEEIEQLIKIYGYESVEKNDVKELDHFKQNKEKNVKSKNKEKLNTLQIER</sequence>
<dbReference type="Gene3D" id="3.90.580.10">
    <property type="entry name" value="Zinc finger, CHC2-type domain"/>
    <property type="match status" value="1"/>
</dbReference>
<dbReference type="InterPro" id="IPR036977">
    <property type="entry name" value="DNA_primase_Znf_CHC2"/>
</dbReference>
<dbReference type="Proteomes" id="UP001290462">
    <property type="component" value="Unassembled WGS sequence"/>
</dbReference>
<feature type="domain" description="DUF3991" evidence="2">
    <location>
        <begin position="108"/>
        <end position="172"/>
    </location>
</feature>
<evidence type="ECO:0000256" key="1">
    <source>
        <dbReference type="SAM" id="MobiDB-lite"/>
    </source>
</evidence>
<protein>
    <submittedName>
        <fullName evidence="3">DUF3991 and TOPRIM domain-containing protein</fullName>
    </submittedName>
</protein>
<dbReference type="GO" id="GO:0008270">
    <property type="term" value="F:zinc ion binding"/>
    <property type="evidence" value="ECO:0007669"/>
    <property type="project" value="InterPro"/>
</dbReference>
<name>A0AAW9KB42_CARML</name>
<comment type="caution">
    <text evidence="3">The sequence shown here is derived from an EMBL/GenBank/DDBJ whole genome shotgun (WGS) entry which is preliminary data.</text>
</comment>
<dbReference type="Gene3D" id="3.40.1360.10">
    <property type="match status" value="1"/>
</dbReference>
<evidence type="ECO:0000313" key="3">
    <source>
        <dbReference type="EMBL" id="MDZ5760682.1"/>
    </source>
</evidence>
<dbReference type="Pfam" id="PF13154">
    <property type="entry name" value="DUF3991"/>
    <property type="match status" value="1"/>
</dbReference>
<dbReference type="EMBL" id="JAVBVO010000024">
    <property type="protein sequence ID" value="MDZ5760682.1"/>
    <property type="molecule type" value="Genomic_DNA"/>
</dbReference>
<accession>A0AAW9KB42</accession>
<feature type="region of interest" description="Disordered" evidence="1">
    <location>
        <begin position="515"/>
        <end position="538"/>
    </location>
</feature>
<dbReference type="GO" id="GO:0006260">
    <property type="term" value="P:DNA replication"/>
    <property type="evidence" value="ECO:0007669"/>
    <property type="project" value="InterPro"/>
</dbReference>
<dbReference type="GO" id="GO:0003677">
    <property type="term" value="F:DNA binding"/>
    <property type="evidence" value="ECO:0007669"/>
    <property type="project" value="InterPro"/>
</dbReference>